<evidence type="ECO:0000256" key="2">
    <source>
        <dbReference type="ARBA" id="ARBA00004673"/>
    </source>
</evidence>
<keyword evidence="7" id="KW-0812">Transmembrane</keyword>
<dbReference type="InterPro" id="IPR004202">
    <property type="entry name" value="COX7C/Cox8"/>
</dbReference>
<evidence type="ECO:0000256" key="6">
    <source>
        <dbReference type="ARBA" id="ARBA00023136"/>
    </source>
</evidence>
<dbReference type="EMBL" id="QMKO01001536">
    <property type="protein sequence ID" value="RTG88982.1"/>
    <property type="molecule type" value="Genomic_DNA"/>
</dbReference>
<keyword evidence="7" id="KW-1133">Transmembrane helix</keyword>
<evidence type="ECO:0000256" key="4">
    <source>
        <dbReference type="ARBA" id="ARBA00022792"/>
    </source>
</evidence>
<evidence type="ECO:0000256" key="1">
    <source>
        <dbReference type="ARBA" id="ARBA00004434"/>
    </source>
</evidence>
<comment type="caution">
    <text evidence="8">The sequence shown here is derived from an EMBL/GenBank/DDBJ whole genome shotgun (WGS) entry which is preliminary data.</text>
</comment>
<feature type="transmembrane region" description="Helical" evidence="7">
    <location>
        <begin position="25"/>
        <end position="48"/>
    </location>
</feature>
<reference evidence="8 9" key="1">
    <citation type="journal article" date="2019" name="PLoS Pathog.">
        <title>Genome sequence of the bovine parasite Schistosoma bovis Tanzania.</title>
        <authorList>
            <person name="Oey H."/>
            <person name="Zakrzewski M."/>
            <person name="Gobert G."/>
            <person name="Gravermann K."/>
            <person name="Stoye J."/>
            <person name="Jones M."/>
            <person name="Mcmanus D."/>
            <person name="Krause L."/>
        </authorList>
    </citation>
    <scope>NUCLEOTIDE SEQUENCE [LARGE SCALE GENOMIC DNA]</scope>
    <source>
        <strain evidence="8 9">TAN1997</strain>
    </source>
</reference>
<dbReference type="SUPFAM" id="SSF81427">
    <property type="entry name" value="Mitochondrial cytochrome c oxidase subunit VIIc (aka VIIIa)"/>
    <property type="match status" value="1"/>
</dbReference>
<comment type="subcellular location">
    <subcellularLocation>
        <location evidence="1">Mitochondrion inner membrane</location>
        <topology evidence="1">Single-pass membrane protein</topology>
    </subcellularLocation>
</comment>
<dbReference type="GO" id="GO:0006123">
    <property type="term" value="P:mitochondrial electron transport, cytochrome c to oxygen"/>
    <property type="evidence" value="ECO:0007669"/>
    <property type="project" value="InterPro"/>
</dbReference>
<proteinExistence type="inferred from homology"/>
<accession>A0A430QMQ2</accession>
<dbReference type="Pfam" id="PF02935">
    <property type="entry name" value="COX7C"/>
    <property type="match status" value="1"/>
</dbReference>
<dbReference type="Proteomes" id="UP000290809">
    <property type="component" value="Unassembled WGS sequence"/>
</dbReference>
<evidence type="ECO:0000256" key="7">
    <source>
        <dbReference type="SAM" id="Phobius"/>
    </source>
</evidence>
<evidence type="ECO:0000313" key="9">
    <source>
        <dbReference type="Proteomes" id="UP000290809"/>
    </source>
</evidence>
<evidence type="ECO:0000313" key="8">
    <source>
        <dbReference type="EMBL" id="RTG88982.1"/>
    </source>
</evidence>
<sequence>MDSMDLEGKPGELLAPIRIDNPRKLAVKMVAFMCLSFFQPFVITYLHIRGG</sequence>
<dbReference type="GO" id="GO:0045277">
    <property type="term" value="C:respiratory chain complex IV"/>
    <property type="evidence" value="ECO:0007669"/>
    <property type="project" value="InterPro"/>
</dbReference>
<keyword evidence="4" id="KW-0999">Mitochondrion inner membrane</keyword>
<evidence type="ECO:0000256" key="3">
    <source>
        <dbReference type="ARBA" id="ARBA00010514"/>
    </source>
</evidence>
<comment type="pathway">
    <text evidence="2">Energy metabolism; oxidative phosphorylation.</text>
</comment>
<gene>
    <name evidence="8" type="ORF">DC041_0006489</name>
</gene>
<dbReference type="Gene3D" id="4.10.49.10">
    <property type="entry name" value="Cytochrome c oxidase subunit VIIc"/>
    <property type="match status" value="1"/>
</dbReference>
<dbReference type="UniPathway" id="UPA00705"/>
<keyword evidence="9" id="KW-1185">Reference proteome</keyword>
<dbReference type="InterPro" id="IPR036636">
    <property type="entry name" value="COX7C/Cox8_sf"/>
</dbReference>
<organism evidence="8 9">
    <name type="scientific">Schistosoma bovis</name>
    <name type="common">Blood fluke</name>
    <dbReference type="NCBI Taxonomy" id="6184"/>
    <lineage>
        <taxon>Eukaryota</taxon>
        <taxon>Metazoa</taxon>
        <taxon>Spiralia</taxon>
        <taxon>Lophotrochozoa</taxon>
        <taxon>Platyhelminthes</taxon>
        <taxon>Trematoda</taxon>
        <taxon>Digenea</taxon>
        <taxon>Strigeidida</taxon>
        <taxon>Schistosomatoidea</taxon>
        <taxon>Schistosomatidae</taxon>
        <taxon>Schistosoma</taxon>
    </lineage>
</organism>
<dbReference type="GO" id="GO:0005743">
    <property type="term" value="C:mitochondrial inner membrane"/>
    <property type="evidence" value="ECO:0007669"/>
    <property type="project" value="UniProtKB-SubCell"/>
</dbReference>
<protein>
    <submittedName>
        <fullName evidence="8">Uncharacterized protein</fullName>
    </submittedName>
</protein>
<dbReference type="AlphaFoldDB" id="A0A430QMQ2"/>
<evidence type="ECO:0000256" key="5">
    <source>
        <dbReference type="ARBA" id="ARBA00023128"/>
    </source>
</evidence>
<comment type="similarity">
    <text evidence="3">Belongs to the cytochrome c oxidase VIIc family.</text>
</comment>
<name>A0A430QMQ2_SCHBO</name>
<keyword evidence="5" id="KW-0496">Mitochondrion</keyword>
<keyword evidence="6 7" id="KW-0472">Membrane</keyword>